<keyword evidence="1" id="KW-0732">Signal</keyword>
<reference evidence="2" key="1">
    <citation type="submission" date="2024-07" db="EMBL/GenBank/DDBJ databases">
        <authorList>
            <person name="Yu S.T."/>
        </authorList>
    </citation>
    <scope>NUCLEOTIDE SEQUENCE</scope>
    <source>
        <strain evidence="2">R21</strain>
    </source>
</reference>
<accession>A0AB39P833</accession>
<dbReference type="AlphaFoldDB" id="A0AB39P833"/>
<gene>
    <name evidence="2" type="ORF">AB5J56_22030</name>
</gene>
<dbReference type="EMBL" id="CP163435">
    <property type="protein sequence ID" value="XDQ27225.1"/>
    <property type="molecule type" value="Genomic_DNA"/>
</dbReference>
<evidence type="ECO:0000256" key="1">
    <source>
        <dbReference type="SAM" id="SignalP"/>
    </source>
</evidence>
<name>A0AB39P833_9ACTN</name>
<sequence length="200" mass="20784">MTRMQKYVAAVAVAAALAGVPSVSYAVSQGKAAHGTSYQAAANYKAAAKAAVAAEPVVRKAPKARVVAPGEHVVAAPGFELWLTEEGKHWTSPDDPEPQFRSVVDGNIDLSTPGVSMQTESMGGHYTLSGLYYGGKGTASRVEIETKAGTVHGKLLTLAGKPGWGVWYATTTAPAGDDDGDFIGAVTVYDTRGKVYAQLN</sequence>
<feature type="signal peptide" evidence="1">
    <location>
        <begin position="1"/>
        <end position="26"/>
    </location>
</feature>
<proteinExistence type="predicted"/>
<protein>
    <submittedName>
        <fullName evidence="2">Uncharacterized protein</fullName>
    </submittedName>
</protein>
<evidence type="ECO:0000313" key="2">
    <source>
        <dbReference type="EMBL" id="XDQ27225.1"/>
    </source>
</evidence>
<dbReference type="RefSeq" id="WP_369234480.1">
    <property type="nucleotide sequence ID" value="NZ_CP163435.1"/>
</dbReference>
<feature type="chain" id="PRO_5044231413" evidence="1">
    <location>
        <begin position="27"/>
        <end position="200"/>
    </location>
</feature>
<organism evidence="2">
    <name type="scientific">Streptomyces sp. R21</name>
    <dbReference type="NCBI Taxonomy" id="3238627"/>
    <lineage>
        <taxon>Bacteria</taxon>
        <taxon>Bacillati</taxon>
        <taxon>Actinomycetota</taxon>
        <taxon>Actinomycetes</taxon>
        <taxon>Kitasatosporales</taxon>
        <taxon>Streptomycetaceae</taxon>
        <taxon>Streptomyces</taxon>
    </lineage>
</organism>